<accession>A0A7W6WA54</accession>
<feature type="transmembrane region" description="Helical" evidence="6">
    <location>
        <begin position="42"/>
        <end position="64"/>
    </location>
</feature>
<evidence type="ECO:0000313" key="8">
    <source>
        <dbReference type="Proteomes" id="UP000554286"/>
    </source>
</evidence>
<reference evidence="7 8" key="1">
    <citation type="submission" date="2020-08" db="EMBL/GenBank/DDBJ databases">
        <title>Genome sequencing of Purple Non-Sulfur Bacteria from various extreme environments.</title>
        <authorList>
            <person name="Mayer M."/>
        </authorList>
    </citation>
    <scope>NUCLEOTIDE SEQUENCE [LARGE SCALE GENOMIC DNA]</scope>
    <source>
        <strain evidence="7 8">JA131</strain>
    </source>
</reference>
<evidence type="ECO:0000256" key="6">
    <source>
        <dbReference type="SAM" id="Phobius"/>
    </source>
</evidence>
<gene>
    <name evidence="7" type="ORF">GGD89_002261</name>
</gene>
<feature type="transmembrane region" description="Helical" evidence="6">
    <location>
        <begin position="144"/>
        <end position="167"/>
    </location>
</feature>
<dbReference type="Proteomes" id="UP000554286">
    <property type="component" value="Unassembled WGS sequence"/>
</dbReference>
<evidence type="ECO:0000313" key="7">
    <source>
        <dbReference type="EMBL" id="MBB4266629.1"/>
    </source>
</evidence>
<dbReference type="CDD" id="cd06580">
    <property type="entry name" value="TM_PBP1_transp_TpRbsC_like"/>
    <property type="match status" value="1"/>
</dbReference>
<feature type="transmembrane region" description="Helical" evidence="6">
    <location>
        <begin position="70"/>
        <end position="95"/>
    </location>
</feature>
<dbReference type="InterPro" id="IPR001851">
    <property type="entry name" value="ABC_transp_permease"/>
</dbReference>
<organism evidence="7 8">
    <name type="scientific">Roseospira visakhapatnamensis</name>
    <dbReference type="NCBI Taxonomy" id="390880"/>
    <lineage>
        <taxon>Bacteria</taxon>
        <taxon>Pseudomonadati</taxon>
        <taxon>Pseudomonadota</taxon>
        <taxon>Alphaproteobacteria</taxon>
        <taxon>Rhodospirillales</taxon>
        <taxon>Rhodospirillaceae</taxon>
        <taxon>Roseospira</taxon>
    </lineage>
</organism>
<keyword evidence="3 6" id="KW-0812">Transmembrane</keyword>
<feature type="transmembrane region" description="Helical" evidence="6">
    <location>
        <begin position="188"/>
        <end position="215"/>
    </location>
</feature>
<dbReference type="AlphaFoldDB" id="A0A7W6WA54"/>
<proteinExistence type="predicted"/>
<feature type="transmembrane region" description="Helical" evidence="6">
    <location>
        <begin position="102"/>
        <end position="124"/>
    </location>
</feature>
<feature type="transmembrane region" description="Helical" evidence="6">
    <location>
        <begin position="6"/>
        <end position="30"/>
    </location>
</feature>
<keyword evidence="7" id="KW-0762">Sugar transport</keyword>
<comment type="caution">
    <text evidence="7">The sequence shown here is derived from an EMBL/GenBank/DDBJ whole genome shotgun (WGS) entry which is preliminary data.</text>
</comment>
<dbReference type="GO" id="GO:0022857">
    <property type="term" value="F:transmembrane transporter activity"/>
    <property type="evidence" value="ECO:0007669"/>
    <property type="project" value="InterPro"/>
</dbReference>
<feature type="transmembrane region" description="Helical" evidence="6">
    <location>
        <begin position="248"/>
        <end position="265"/>
    </location>
</feature>
<comment type="subcellular location">
    <subcellularLocation>
        <location evidence="1">Cell membrane</location>
        <topology evidence="1">Multi-pass membrane protein</topology>
    </subcellularLocation>
</comment>
<dbReference type="RefSeq" id="WP_184045257.1">
    <property type="nucleotide sequence ID" value="NZ_JACIGK010000015.1"/>
</dbReference>
<dbReference type="Pfam" id="PF02653">
    <property type="entry name" value="BPD_transp_2"/>
    <property type="match status" value="1"/>
</dbReference>
<keyword evidence="5 6" id="KW-0472">Membrane</keyword>
<feature type="transmembrane region" description="Helical" evidence="6">
    <location>
        <begin position="221"/>
        <end position="241"/>
    </location>
</feature>
<keyword evidence="2" id="KW-1003">Cell membrane</keyword>
<evidence type="ECO:0000256" key="1">
    <source>
        <dbReference type="ARBA" id="ARBA00004651"/>
    </source>
</evidence>
<keyword evidence="4 6" id="KW-1133">Transmembrane helix</keyword>
<dbReference type="GO" id="GO:0005886">
    <property type="term" value="C:plasma membrane"/>
    <property type="evidence" value="ECO:0007669"/>
    <property type="project" value="UniProtKB-SubCell"/>
</dbReference>
<dbReference type="PANTHER" id="PTHR43370">
    <property type="entry name" value="SUGAR ABC TRANSPORTER INTEGRAL MEMBRANE PROTEIN-RELATED"/>
    <property type="match status" value="1"/>
</dbReference>
<sequence>MDALAHGDWIIGLGALLVAMIRAATPLALAAIGELVAEKSGVLNLGVEGMMLVGAVAAFATMVASGSLPLAVLAAMLAAMLMALLFGVLTLTLMANQVATGLALTIFGVGLSAFIGKGFIGIPIDGLAPLSVPGLTDIPLLGPVLFGQDVLVYASLALTLAVSLVLYRTRAGLIIRAVGENHAAAHAIGYPVIGIRYLCVLFGGAMAGLAGAYLSLVYTPMWVETMTSGRGWIALALVVFATWKPGRVLLGAYLFGGVTIIQFHAQGAGLAVSPHVLSMLPYLATILVLVLISRDSVKIRLNAPACLGKVFRSET</sequence>
<evidence type="ECO:0000256" key="4">
    <source>
        <dbReference type="ARBA" id="ARBA00022989"/>
    </source>
</evidence>
<keyword evidence="7" id="KW-0813">Transport</keyword>
<protein>
    <submittedName>
        <fullName evidence="7">Simple sugar transport system permease protein</fullName>
    </submittedName>
</protein>
<keyword evidence="8" id="KW-1185">Reference proteome</keyword>
<dbReference type="EMBL" id="JACIGK010000015">
    <property type="protein sequence ID" value="MBB4266629.1"/>
    <property type="molecule type" value="Genomic_DNA"/>
</dbReference>
<feature type="transmembrane region" description="Helical" evidence="6">
    <location>
        <begin position="271"/>
        <end position="292"/>
    </location>
</feature>
<name>A0A7W6WA54_9PROT</name>
<evidence type="ECO:0000256" key="5">
    <source>
        <dbReference type="ARBA" id="ARBA00023136"/>
    </source>
</evidence>
<evidence type="ECO:0000256" key="2">
    <source>
        <dbReference type="ARBA" id="ARBA00022475"/>
    </source>
</evidence>
<dbReference type="PANTHER" id="PTHR43370:SF2">
    <property type="entry name" value="ABC TRANSPORTER PERMEASE PROTEIN"/>
    <property type="match status" value="1"/>
</dbReference>
<evidence type="ECO:0000256" key="3">
    <source>
        <dbReference type="ARBA" id="ARBA00022692"/>
    </source>
</evidence>